<sequence>MVTLVGFFFAETDILTTRGTQGPACPPMDQTQQPQLGPFCPWSPPDADNWPECPDRSLEMKGLFMLAWLLACSVPAVPGSLLDLKSMIEKVTGKPALKSYGFYGCHCGWGGRGTPKDGTDWCCWKHDRCYAQLETQDCDVLTQAYRYRVAWGFVICEHGSRCQRQLCACDQKFVYCLKRNMRSYNPLYQYFPNFLCT</sequence>
<reference evidence="1" key="2">
    <citation type="submission" date="2025-08" db="UniProtKB">
        <authorList>
            <consortium name="Ensembl"/>
        </authorList>
    </citation>
    <scope>IDENTIFICATION</scope>
</reference>
<reference evidence="1" key="3">
    <citation type="submission" date="2025-09" db="UniProtKB">
        <authorList>
            <consortium name="Ensembl"/>
        </authorList>
    </citation>
    <scope>IDENTIFICATION</scope>
</reference>
<reference evidence="1" key="1">
    <citation type="submission" date="2020-11" db="EMBL/GenBank/DDBJ databases">
        <authorList>
            <person name="Davenport K.M."/>
            <person name="Bickhart D.M."/>
            <person name="Smith T.P.L."/>
            <person name="Murdoch B.M."/>
            <person name="Rosen B.D."/>
        </authorList>
    </citation>
    <scope>NUCLEOTIDE SEQUENCE [LARGE SCALE GENOMIC DNA]</scope>
    <source>
        <strain evidence="1">OAR_USU_Benz2616</strain>
    </source>
</reference>
<dbReference type="Ensembl" id="ENSOART00020079748.1">
    <property type="protein sequence ID" value="ENSOARP00020049726.1"/>
    <property type="gene ID" value="ENSOARG00020006741.2"/>
</dbReference>
<name>A0AC11DRZ8_SHEEP</name>
<gene>
    <name evidence="1" type="primary">PLA2G5</name>
</gene>
<accession>A0AC11DRZ8</accession>
<protein>
    <submittedName>
        <fullName evidence="1">Phospholipase A2 group V</fullName>
    </submittedName>
</protein>
<proteinExistence type="predicted"/>
<organism evidence="1">
    <name type="scientific">Ovis aries</name>
    <name type="common">Sheep</name>
    <dbReference type="NCBI Taxonomy" id="9940"/>
    <lineage>
        <taxon>Eukaryota</taxon>
        <taxon>Metazoa</taxon>
        <taxon>Chordata</taxon>
        <taxon>Craniata</taxon>
        <taxon>Vertebrata</taxon>
        <taxon>Euteleostomi</taxon>
        <taxon>Mammalia</taxon>
        <taxon>Eutheria</taxon>
        <taxon>Laurasiatheria</taxon>
        <taxon>Artiodactyla</taxon>
        <taxon>Ruminantia</taxon>
        <taxon>Pecora</taxon>
        <taxon>Bovidae</taxon>
        <taxon>Caprinae</taxon>
        <taxon>Ovis</taxon>
    </lineage>
</organism>
<evidence type="ECO:0000313" key="1">
    <source>
        <dbReference type="Ensembl" id="ENSOARP00020049726.1"/>
    </source>
</evidence>